<reference evidence="8" key="2">
    <citation type="submission" date="2018-05" db="EMBL/GenBank/DDBJ databases">
        <authorList>
            <person name="Ferrari B."/>
        </authorList>
    </citation>
    <scope>NUCLEOTIDE SEQUENCE</scope>
    <source>
        <strain evidence="8">RRmetagenome_bin12</strain>
    </source>
</reference>
<feature type="domain" description="3-hydroxyacyl-CoA dehydrogenase NAD binding" evidence="6">
    <location>
        <begin position="11"/>
        <end position="188"/>
    </location>
</feature>
<dbReference type="Gene3D" id="1.10.1040.10">
    <property type="entry name" value="N-(1-d-carboxylethyl)-l-norvaline Dehydrogenase, domain 2"/>
    <property type="match status" value="1"/>
</dbReference>
<evidence type="ECO:0000256" key="2">
    <source>
        <dbReference type="ARBA" id="ARBA00009463"/>
    </source>
</evidence>
<evidence type="ECO:0000313" key="10">
    <source>
        <dbReference type="Proteomes" id="UP000606991"/>
    </source>
</evidence>
<dbReference type="Proteomes" id="UP000606991">
    <property type="component" value="Unassembled WGS sequence"/>
</dbReference>
<reference evidence="7 10" key="3">
    <citation type="submission" date="2020-10" db="EMBL/GenBank/DDBJ databases">
        <title>Ca. Dormibacterota MAGs.</title>
        <authorList>
            <person name="Montgomery K."/>
        </authorList>
    </citation>
    <scope>NUCLEOTIDE SEQUENCE [LARGE SCALE GENOMIC DNA]</scope>
    <source>
        <strain evidence="7">SC8812_S17_18</strain>
    </source>
</reference>
<dbReference type="InterPro" id="IPR006108">
    <property type="entry name" value="3HC_DH_C"/>
</dbReference>
<sequence length="289" mass="30672">MGDGTGVGPLCVVGAGAMGGQIAHQAALYGVDVRLFSRSRERLDGAQQQCAGLLRKRVEKGKLDGAECEAALQRVSTTNDLAEALTGAALVIESVAEDRETKRAVMEAIGRHAAADAIIGTNSSTLPSSLFAALVPNDERLLNIHFMNPALVMPLVEVVRGAHTSDATVQAAMSFVRVIGKAPVLVERETFGFVANRILFIAMQEAFALVENGFVSISDCDQAVRDGLGWPMGPFAIADLVGLDVVEAILEEGHGQTGEERWTPPALLRERVARGELGRKRGRGFTLGD</sequence>
<dbReference type="Gene3D" id="3.40.50.720">
    <property type="entry name" value="NAD(P)-binding Rossmann-like Domain"/>
    <property type="match status" value="1"/>
</dbReference>
<dbReference type="Pfam" id="PF00725">
    <property type="entry name" value="3HCDH"/>
    <property type="match status" value="1"/>
</dbReference>
<dbReference type="Pfam" id="PF02737">
    <property type="entry name" value="3HCDH_N"/>
    <property type="match status" value="1"/>
</dbReference>
<dbReference type="GO" id="GO:0070403">
    <property type="term" value="F:NAD+ binding"/>
    <property type="evidence" value="ECO:0007669"/>
    <property type="project" value="InterPro"/>
</dbReference>
<dbReference type="Proteomes" id="UP000248724">
    <property type="component" value="Unassembled WGS sequence"/>
</dbReference>
<evidence type="ECO:0000256" key="1">
    <source>
        <dbReference type="ARBA" id="ARBA00005086"/>
    </source>
</evidence>
<evidence type="ECO:0000313" key="8">
    <source>
        <dbReference type="EMBL" id="PZR78214.1"/>
    </source>
</evidence>
<evidence type="ECO:0000259" key="5">
    <source>
        <dbReference type="Pfam" id="PF00725"/>
    </source>
</evidence>
<dbReference type="EMBL" id="QHBU01000267">
    <property type="protein sequence ID" value="PZR78214.1"/>
    <property type="molecule type" value="Genomic_DNA"/>
</dbReference>
<evidence type="ECO:0000256" key="3">
    <source>
        <dbReference type="ARBA" id="ARBA00023002"/>
    </source>
</evidence>
<evidence type="ECO:0000256" key="4">
    <source>
        <dbReference type="PIRSR" id="PIRSR000105-1"/>
    </source>
</evidence>
<feature type="domain" description="3-hydroxyacyl-CoA dehydrogenase C-terminal" evidence="5">
    <location>
        <begin position="192"/>
        <end position="285"/>
    </location>
</feature>
<comment type="similarity">
    <text evidence="2">Belongs to the 3-hydroxyacyl-CoA dehydrogenase family.</text>
</comment>
<proteinExistence type="inferred from homology"/>
<dbReference type="InterPro" id="IPR036291">
    <property type="entry name" value="NAD(P)-bd_dom_sf"/>
</dbReference>
<evidence type="ECO:0000313" key="9">
    <source>
        <dbReference type="Proteomes" id="UP000248724"/>
    </source>
</evidence>
<dbReference type="PANTHER" id="PTHR48075">
    <property type="entry name" value="3-HYDROXYACYL-COA DEHYDROGENASE FAMILY PROTEIN"/>
    <property type="match status" value="1"/>
</dbReference>
<dbReference type="PANTHER" id="PTHR48075:SF5">
    <property type="entry name" value="3-HYDROXYBUTYRYL-COA DEHYDROGENASE"/>
    <property type="match status" value="1"/>
</dbReference>
<keyword evidence="3" id="KW-0560">Oxidoreductase</keyword>
<dbReference type="GO" id="GO:0016616">
    <property type="term" value="F:oxidoreductase activity, acting on the CH-OH group of donors, NAD or NADP as acceptor"/>
    <property type="evidence" value="ECO:0007669"/>
    <property type="project" value="InterPro"/>
</dbReference>
<evidence type="ECO:0000259" key="6">
    <source>
        <dbReference type="Pfam" id="PF02737"/>
    </source>
</evidence>
<dbReference type="SUPFAM" id="SSF51735">
    <property type="entry name" value="NAD(P)-binding Rossmann-fold domains"/>
    <property type="match status" value="1"/>
</dbReference>
<dbReference type="AlphaFoldDB" id="A0A2W6A3L0"/>
<dbReference type="InterPro" id="IPR006176">
    <property type="entry name" value="3-OHacyl-CoA_DH_NAD-bd"/>
</dbReference>
<dbReference type="InterPro" id="IPR008927">
    <property type="entry name" value="6-PGluconate_DH-like_C_sf"/>
</dbReference>
<dbReference type="GO" id="GO:0006631">
    <property type="term" value="P:fatty acid metabolic process"/>
    <property type="evidence" value="ECO:0007669"/>
    <property type="project" value="InterPro"/>
</dbReference>
<accession>A0A934JX27</accession>
<organism evidence="8 9">
    <name type="scientific">Candidatus Aeolococcus gillhamiae</name>
    <dbReference type="NCBI Taxonomy" id="3127015"/>
    <lineage>
        <taxon>Bacteria</taxon>
        <taxon>Bacillati</taxon>
        <taxon>Candidatus Dormiibacterota</taxon>
        <taxon>Candidatus Dormibacteria</taxon>
        <taxon>Candidatus Aeolococcales</taxon>
        <taxon>Candidatus Aeolococcaceae</taxon>
        <taxon>Candidatus Aeolococcus</taxon>
    </lineage>
</organism>
<gene>
    <name evidence="8" type="ORF">DLM65_13655</name>
    <name evidence="7" type="ORF">JF886_06975</name>
</gene>
<comment type="pathway">
    <text evidence="1">Lipid metabolism; butanoate metabolism.</text>
</comment>
<feature type="site" description="Important for catalytic activity" evidence="4">
    <location>
        <position position="145"/>
    </location>
</feature>
<evidence type="ECO:0000313" key="7">
    <source>
        <dbReference type="EMBL" id="MBJ7594595.1"/>
    </source>
</evidence>
<accession>A0A2W6A3L0</accession>
<dbReference type="RefSeq" id="WP_337310927.1">
    <property type="nucleotide sequence ID" value="NZ_JAEKNS010000074.1"/>
</dbReference>
<name>A0A2W6A3L0_9BACT</name>
<dbReference type="PIRSF" id="PIRSF000105">
    <property type="entry name" value="HCDH"/>
    <property type="match status" value="1"/>
</dbReference>
<dbReference type="InterPro" id="IPR013328">
    <property type="entry name" value="6PGD_dom2"/>
</dbReference>
<comment type="caution">
    <text evidence="8">The sequence shown here is derived from an EMBL/GenBank/DDBJ whole genome shotgun (WGS) entry which is preliminary data.</text>
</comment>
<reference evidence="8 9" key="1">
    <citation type="journal article" date="2017" name="Nature">
        <title>Atmospheric trace gases support primary production in Antarctic desert surface soil.</title>
        <authorList>
            <person name="Ji M."/>
            <person name="Greening C."/>
            <person name="Vanwonterghem I."/>
            <person name="Carere C.R."/>
            <person name="Bay S.K."/>
            <person name="Steen J.A."/>
            <person name="Montgomery K."/>
            <person name="Lines T."/>
            <person name="Beardall J."/>
            <person name="van Dorst J."/>
            <person name="Snape I."/>
            <person name="Stott M.B."/>
            <person name="Hugenholtz P."/>
            <person name="Ferrari B.C."/>
        </authorList>
    </citation>
    <scope>NUCLEOTIDE SEQUENCE [LARGE SCALE GENOMIC DNA]</scope>
    <source>
        <strain evidence="8">RRmetagenome_bin12</strain>
    </source>
</reference>
<protein>
    <submittedName>
        <fullName evidence="7 8">3-hydroxyacyl-CoA dehydrogenase</fullName>
    </submittedName>
</protein>
<dbReference type="SUPFAM" id="SSF48179">
    <property type="entry name" value="6-phosphogluconate dehydrogenase C-terminal domain-like"/>
    <property type="match status" value="1"/>
</dbReference>
<dbReference type="InterPro" id="IPR022694">
    <property type="entry name" value="3-OHacyl-CoA_DH"/>
</dbReference>
<dbReference type="EMBL" id="JAEKNS010000074">
    <property type="protein sequence ID" value="MBJ7594595.1"/>
    <property type="molecule type" value="Genomic_DNA"/>
</dbReference>